<dbReference type="PANTHER" id="PTHR12709">
    <property type="entry name" value="DNA-DIRECTED RNA POLYMERASE II, III"/>
    <property type="match status" value="1"/>
</dbReference>
<gene>
    <name evidence="6" type="primary">rpa43</name>
    <name evidence="6" type="ORF">PPL_12352</name>
</gene>
<dbReference type="InterPro" id="IPR045113">
    <property type="entry name" value="Rpb7-like"/>
</dbReference>
<evidence type="ECO:0000256" key="3">
    <source>
        <dbReference type="ARBA" id="ARBA00023163"/>
    </source>
</evidence>
<feature type="compositionally biased region" description="Basic and acidic residues" evidence="5">
    <location>
        <begin position="231"/>
        <end position="247"/>
    </location>
</feature>
<dbReference type="AlphaFoldDB" id="D3BLH5"/>
<dbReference type="GO" id="GO:0006362">
    <property type="term" value="P:transcription elongation by RNA polymerase I"/>
    <property type="evidence" value="ECO:0007669"/>
    <property type="project" value="TreeGrafter"/>
</dbReference>
<sequence length="359" mass="40721">MEESQTSPFQIVTVRLKLMLAPINIGNIISGAKSALDRLIFRYNKHLKATIISYFNLKLVDKEVSNFYDSPFLNVPIIVSLMVFRPSKGQLIHGIVKRVSSTHLSLLVFGVISASIIKADLPKDLHYDHSSNTFVDKNNSANLISLGTKILFRVKDVLTDKNYITINGQMTDSDTYITGHEEIKVETPKKLNKNQQQQQKNVNNNSSDIVKFNDEEEETTAVSVEEPSSTKAEKKDSKKEKKVKSDSESESESESSESSESESESDEKSKKQKKNSNNKKEESKKKSKKEESSESESSESESSSDDKKKKKKQTTPKKKTKRKRDQRMKVAMKVAAVVKMRNQKRKERVINPDFSIFTN</sequence>
<dbReference type="PANTHER" id="PTHR12709:SF5">
    <property type="entry name" value="DNA-DIRECTED RNA POLYMERASE I SUBUNIT RPA43"/>
    <property type="match status" value="1"/>
</dbReference>
<comment type="subcellular location">
    <subcellularLocation>
        <location evidence="1">Nucleus</location>
    </subcellularLocation>
</comment>
<feature type="compositionally biased region" description="Basic and acidic residues" evidence="5">
    <location>
        <begin position="278"/>
        <end position="292"/>
    </location>
</feature>
<keyword evidence="4" id="KW-0539">Nucleus</keyword>
<dbReference type="GO" id="GO:0006352">
    <property type="term" value="P:DNA-templated transcription initiation"/>
    <property type="evidence" value="ECO:0007669"/>
    <property type="project" value="InterPro"/>
</dbReference>
<feature type="compositionally biased region" description="Low complexity" evidence="5">
    <location>
        <begin position="193"/>
        <end position="205"/>
    </location>
</feature>
<dbReference type="Proteomes" id="UP000001396">
    <property type="component" value="Unassembled WGS sequence"/>
</dbReference>
<dbReference type="RefSeq" id="XP_020429868.1">
    <property type="nucleotide sequence ID" value="XM_020583087.1"/>
</dbReference>
<keyword evidence="7" id="KW-1185">Reference proteome</keyword>
<dbReference type="EMBL" id="ADBJ01000042">
    <property type="protein sequence ID" value="EFA77740.1"/>
    <property type="molecule type" value="Genomic_DNA"/>
</dbReference>
<feature type="compositionally biased region" description="Acidic residues" evidence="5">
    <location>
        <begin position="293"/>
        <end position="303"/>
    </location>
</feature>
<comment type="caution">
    <text evidence="6">The sequence shown here is derived from an EMBL/GenBank/DDBJ whole genome shotgun (WGS) entry which is preliminary data.</text>
</comment>
<dbReference type="SUPFAM" id="SSF50249">
    <property type="entry name" value="Nucleic acid-binding proteins"/>
    <property type="match status" value="1"/>
</dbReference>
<organism evidence="6 7">
    <name type="scientific">Heterostelium pallidum (strain ATCC 26659 / Pp 5 / PN500)</name>
    <name type="common">Cellular slime mold</name>
    <name type="synonym">Polysphondylium pallidum</name>
    <dbReference type="NCBI Taxonomy" id="670386"/>
    <lineage>
        <taxon>Eukaryota</taxon>
        <taxon>Amoebozoa</taxon>
        <taxon>Evosea</taxon>
        <taxon>Eumycetozoa</taxon>
        <taxon>Dictyostelia</taxon>
        <taxon>Acytosteliales</taxon>
        <taxon>Acytosteliaceae</taxon>
        <taxon>Heterostelium</taxon>
    </lineage>
</organism>
<evidence type="ECO:0000256" key="1">
    <source>
        <dbReference type="ARBA" id="ARBA00004123"/>
    </source>
</evidence>
<dbReference type="GeneID" id="31367819"/>
<accession>D3BLH5</accession>
<feature type="compositionally biased region" description="Low complexity" evidence="5">
    <location>
        <begin position="220"/>
        <end position="230"/>
    </location>
</feature>
<dbReference type="InParanoid" id="D3BLH5"/>
<dbReference type="Gene3D" id="3.30.1490.120">
    <property type="entry name" value="RNA polymerase Rpb7-like, N-terminal domain"/>
    <property type="match status" value="1"/>
</dbReference>
<dbReference type="Gene3D" id="2.40.50.1060">
    <property type="match status" value="1"/>
</dbReference>
<dbReference type="STRING" id="670386.D3BLH5"/>
<evidence type="ECO:0000256" key="5">
    <source>
        <dbReference type="SAM" id="MobiDB-lite"/>
    </source>
</evidence>
<feature type="compositionally biased region" description="Acidic residues" evidence="5">
    <location>
        <begin position="248"/>
        <end position="265"/>
    </location>
</feature>
<proteinExistence type="predicted"/>
<feature type="region of interest" description="Disordered" evidence="5">
    <location>
        <begin position="187"/>
        <end position="329"/>
    </location>
</feature>
<evidence type="ECO:0000256" key="4">
    <source>
        <dbReference type="ARBA" id="ARBA00023242"/>
    </source>
</evidence>
<dbReference type="InterPro" id="IPR036898">
    <property type="entry name" value="RNA_pol_Rpb7-like_N_sf"/>
</dbReference>
<dbReference type="GO" id="GO:0005736">
    <property type="term" value="C:RNA polymerase I complex"/>
    <property type="evidence" value="ECO:0007669"/>
    <property type="project" value="TreeGrafter"/>
</dbReference>
<protein>
    <submittedName>
        <fullName evidence="6">RNA polymerase I subunit</fullName>
    </submittedName>
</protein>
<evidence type="ECO:0000313" key="7">
    <source>
        <dbReference type="Proteomes" id="UP000001396"/>
    </source>
</evidence>
<evidence type="ECO:0000256" key="2">
    <source>
        <dbReference type="ARBA" id="ARBA00022478"/>
    </source>
</evidence>
<feature type="compositionally biased region" description="Basic residues" evidence="5">
    <location>
        <begin position="308"/>
        <end position="326"/>
    </location>
</feature>
<name>D3BLH5_HETP5</name>
<evidence type="ECO:0000313" key="6">
    <source>
        <dbReference type="EMBL" id="EFA77740.1"/>
    </source>
</evidence>
<keyword evidence="2" id="KW-0240">DNA-directed RNA polymerase</keyword>
<dbReference type="InterPro" id="IPR012340">
    <property type="entry name" value="NA-bd_OB-fold"/>
</dbReference>
<dbReference type="OMA" id="LWEEEPK"/>
<reference evidence="6 7" key="1">
    <citation type="journal article" date="2011" name="Genome Res.">
        <title>Phylogeny-wide analysis of social amoeba genomes highlights ancient origins for complex intercellular communication.</title>
        <authorList>
            <person name="Heidel A.J."/>
            <person name="Lawal H.M."/>
            <person name="Felder M."/>
            <person name="Schilde C."/>
            <person name="Helps N.R."/>
            <person name="Tunggal B."/>
            <person name="Rivero F."/>
            <person name="John U."/>
            <person name="Schleicher M."/>
            <person name="Eichinger L."/>
            <person name="Platzer M."/>
            <person name="Noegel A.A."/>
            <person name="Schaap P."/>
            <person name="Gloeckner G."/>
        </authorList>
    </citation>
    <scope>NUCLEOTIDE SEQUENCE [LARGE SCALE GENOMIC DNA]</scope>
    <source>
        <strain evidence="7">ATCC 26659 / Pp 5 / PN500</strain>
    </source>
</reference>
<keyword evidence="3" id="KW-0804">Transcription</keyword>